<organism evidence="2 3">
    <name type="scientific">Dyella acidisoli</name>
    <dbReference type="NCBI Taxonomy" id="1867834"/>
    <lineage>
        <taxon>Bacteria</taxon>
        <taxon>Pseudomonadati</taxon>
        <taxon>Pseudomonadota</taxon>
        <taxon>Gammaproteobacteria</taxon>
        <taxon>Lysobacterales</taxon>
        <taxon>Rhodanobacteraceae</taxon>
        <taxon>Dyella</taxon>
    </lineage>
</organism>
<sequence>MPDMKIPTSRTAPMTRMKRGFGQIVLALLFLFSVFQLTHLPVMANHGLTDMWRALAVGSLFLFFCVPGSNRQ</sequence>
<comment type="caution">
    <text evidence="2">The sequence shown here is derived from an EMBL/GenBank/DDBJ whole genome shotgun (WGS) entry which is preliminary data.</text>
</comment>
<keyword evidence="1" id="KW-0812">Transmembrane</keyword>
<keyword evidence="1" id="KW-1133">Transmembrane helix</keyword>
<proteinExistence type="predicted"/>
<evidence type="ECO:0000256" key="1">
    <source>
        <dbReference type="SAM" id="Phobius"/>
    </source>
</evidence>
<feature type="transmembrane region" description="Helical" evidence="1">
    <location>
        <begin position="52"/>
        <end position="69"/>
    </location>
</feature>
<dbReference type="EMBL" id="BSOB01000006">
    <property type="protein sequence ID" value="GLQ91776.1"/>
    <property type="molecule type" value="Genomic_DNA"/>
</dbReference>
<accession>A0ABQ5XMH8</accession>
<keyword evidence="3" id="KW-1185">Reference proteome</keyword>
<dbReference type="RefSeq" id="WP_284319530.1">
    <property type="nucleotide sequence ID" value="NZ_BSOB01000006.1"/>
</dbReference>
<name>A0ABQ5XMH8_9GAMM</name>
<reference evidence="3" key="1">
    <citation type="journal article" date="2019" name="Int. J. Syst. Evol. Microbiol.">
        <title>The Global Catalogue of Microorganisms (GCM) 10K type strain sequencing project: providing services to taxonomists for standard genome sequencing and annotation.</title>
        <authorList>
            <consortium name="The Broad Institute Genomics Platform"/>
            <consortium name="The Broad Institute Genome Sequencing Center for Infectious Disease"/>
            <person name="Wu L."/>
            <person name="Ma J."/>
        </authorList>
    </citation>
    <scope>NUCLEOTIDE SEQUENCE [LARGE SCALE GENOMIC DNA]</scope>
    <source>
        <strain evidence="3">NBRC 111980</strain>
    </source>
</reference>
<dbReference type="Proteomes" id="UP001156670">
    <property type="component" value="Unassembled WGS sequence"/>
</dbReference>
<gene>
    <name evidence="2" type="ORF">GCM10007901_07260</name>
</gene>
<evidence type="ECO:0000313" key="2">
    <source>
        <dbReference type="EMBL" id="GLQ91776.1"/>
    </source>
</evidence>
<keyword evidence="1" id="KW-0472">Membrane</keyword>
<evidence type="ECO:0000313" key="3">
    <source>
        <dbReference type="Proteomes" id="UP001156670"/>
    </source>
</evidence>
<protein>
    <submittedName>
        <fullName evidence="2">Uncharacterized protein</fullName>
    </submittedName>
</protein>